<dbReference type="Gene3D" id="3.10.450.620">
    <property type="entry name" value="JHP933, nucleotidyltransferase-like core domain"/>
    <property type="match status" value="1"/>
</dbReference>
<dbReference type="OrthoDB" id="9780929at2"/>
<organism evidence="1 2">
    <name type="scientific">Maribacter cobaltidurans</name>
    <dbReference type="NCBI Taxonomy" id="1178778"/>
    <lineage>
        <taxon>Bacteria</taxon>
        <taxon>Pseudomonadati</taxon>
        <taxon>Bacteroidota</taxon>
        <taxon>Flavobacteriia</taxon>
        <taxon>Flavobacteriales</taxon>
        <taxon>Flavobacteriaceae</taxon>
        <taxon>Maribacter</taxon>
    </lineage>
</organism>
<dbReference type="InterPro" id="IPR014942">
    <property type="entry name" value="AbiEii"/>
</dbReference>
<keyword evidence="2" id="KW-1185">Reference proteome</keyword>
<sequence>MNKMKFYDIPKEDRLAIFKNVEGKTGIPDFAVEKDWWVVSTLGIIFEMGIAEHLVFKGGTSLSKAWKLIDRFSEDIDLAVDRGFFGYSGELSKKQLTKLRKETSSYISGKFYPELQQRFKSNGFKDVGFNIIPAESSDQDPRIIEIYYPFLTKSPGYIQPRVQVEIGCRSLREPFQSKPISSFVDEEYPDAEFVAPPVKVPSVTPERTFLEKLFLLHEEFQRPKEKIRVDRLSRHLYDIFQLSKTEFAVNAIHDKGLYETIVNHRYVFTKLGGVDYNLHRPQDIRPIPPPEYEDDWKADYKTMQEQMIYGDSPAYENLVKGIQGFLEKMNVLDWRMGVEFPLPKS</sequence>
<accession>A0A223V741</accession>
<gene>
    <name evidence="1" type="ORF">CJ263_12445</name>
</gene>
<evidence type="ECO:0000313" key="2">
    <source>
        <dbReference type="Proteomes" id="UP000215244"/>
    </source>
</evidence>
<protein>
    <submittedName>
        <fullName evidence="1">Uncharacterized protein</fullName>
    </submittedName>
</protein>
<dbReference type="EMBL" id="CP022957">
    <property type="protein sequence ID" value="ASV30960.1"/>
    <property type="molecule type" value="Genomic_DNA"/>
</dbReference>
<reference evidence="1 2" key="1">
    <citation type="submission" date="2017-08" db="EMBL/GenBank/DDBJ databases">
        <title>The complete genome sequence of Maribacter sp. B1, isolated from deep-sea sediment.</title>
        <authorList>
            <person name="Wu Y.-H."/>
            <person name="Cheng H."/>
            <person name="Xu X.-W."/>
        </authorList>
    </citation>
    <scope>NUCLEOTIDE SEQUENCE [LARGE SCALE GENOMIC DNA]</scope>
    <source>
        <strain evidence="1 2">B1</strain>
    </source>
</reference>
<dbReference type="KEGG" id="marb:CJ263_12445"/>
<dbReference type="AlphaFoldDB" id="A0A223V741"/>
<dbReference type="Proteomes" id="UP000215244">
    <property type="component" value="Chromosome"/>
</dbReference>
<evidence type="ECO:0000313" key="1">
    <source>
        <dbReference type="EMBL" id="ASV30960.1"/>
    </source>
</evidence>
<proteinExistence type="predicted"/>
<name>A0A223V741_9FLAO</name>
<dbReference type="Pfam" id="PF08843">
    <property type="entry name" value="AbiEii"/>
    <property type="match status" value="1"/>
</dbReference>